<evidence type="ECO:0000313" key="4">
    <source>
        <dbReference type="Proteomes" id="UP000790347"/>
    </source>
</evidence>
<feature type="compositionally biased region" description="Acidic residues" evidence="2">
    <location>
        <begin position="140"/>
        <end position="151"/>
    </location>
</feature>
<feature type="compositionally biased region" description="Low complexity" evidence="2">
    <location>
        <begin position="231"/>
        <end position="249"/>
    </location>
</feature>
<feature type="region of interest" description="Disordered" evidence="2">
    <location>
        <begin position="231"/>
        <end position="255"/>
    </location>
</feature>
<gene>
    <name evidence="3" type="ORF">DERF_013740</name>
</gene>
<proteinExistence type="predicted"/>
<evidence type="ECO:0000256" key="2">
    <source>
        <dbReference type="SAM" id="MobiDB-lite"/>
    </source>
</evidence>
<feature type="region of interest" description="Disordered" evidence="2">
    <location>
        <begin position="320"/>
        <end position="354"/>
    </location>
</feature>
<evidence type="ECO:0000256" key="1">
    <source>
        <dbReference type="SAM" id="Coils"/>
    </source>
</evidence>
<dbReference type="Proteomes" id="UP000790347">
    <property type="component" value="Unassembled WGS sequence"/>
</dbReference>
<accession>A0A922HQ69</accession>
<feature type="region of interest" description="Disordered" evidence="2">
    <location>
        <begin position="373"/>
        <end position="399"/>
    </location>
</feature>
<feature type="compositionally biased region" description="Low complexity" evidence="2">
    <location>
        <begin position="320"/>
        <end position="351"/>
    </location>
</feature>
<feature type="region of interest" description="Disordered" evidence="2">
    <location>
        <begin position="787"/>
        <end position="860"/>
    </location>
</feature>
<feature type="region of interest" description="Disordered" evidence="2">
    <location>
        <begin position="137"/>
        <end position="178"/>
    </location>
</feature>
<feature type="compositionally biased region" description="Polar residues" evidence="2">
    <location>
        <begin position="17"/>
        <end position="26"/>
    </location>
</feature>
<feature type="compositionally biased region" description="Basic and acidic residues" evidence="2">
    <location>
        <begin position="850"/>
        <end position="860"/>
    </location>
</feature>
<feature type="compositionally biased region" description="Low complexity" evidence="2">
    <location>
        <begin position="840"/>
        <end position="849"/>
    </location>
</feature>
<keyword evidence="1" id="KW-0175">Coiled coil</keyword>
<feature type="region of interest" description="Disordered" evidence="2">
    <location>
        <begin position="1"/>
        <end position="26"/>
    </location>
</feature>
<feature type="compositionally biased region" description="Low complexity" evidence="2">
    <location>
        <begin position="797"/>
        <end position="807"/>
    </location>
</feature>
<feature type="compositionally biased region" description="Polar residues" evidence="2">
    <location>
        <begin position="1"/>
        <end position="10"/>
    </location>
</feature>
<feature type="coiled-coil region" evidence="1">
    <location>
        <begin position="491"/>
        <end position="518"/>
    </location>
</feature>
<feature type="compositionally biased region" description="Polar residues" evidence="2">
    <location>
        <begin position="787"/>
        <end position="796"/>
    </location>
</feature>
<feature type="coiled-coil region" evidence="1">
    <location>
        <begin position="558"/>
        <end position="672"/>
    </location>
</feature>
<feature type="compositionally biased region" description="Low complexity" evidence="2">
    <location>
        <begin position="373"/>
        <end position="390"/>
    </location>
</feature>
<name>A0A922HQ69_DERFA</name>
<dbReference type="AlphaFoldDB" id="A0A922HQ69"/>
<reference evidence="3" key="1">
    <citation type="submission" date="2013-05" db="EMBL/GenBank/DDBJ databases">
        <authorList>
            <person name="Yim A.K.Y."/>
            <person name="Chan T.F."/>
            <person name="Ji K.M."/>
            <person name="Liu X.Y."/>
            <person name="Zhou J.W."/>
            <person name="Li R.Q."/>
            <person name="Yang K.Y."/>
            <person name="Li J."/>
            <person name="Li M."/>
            <person name="Law P.T.W."/>
            <person name="Wu Y.L."/>
            <person name="Cai Z.L."/>
            <person name="Qin H."/>
            <person name="Bao Y."/>
            <person name="Leung R.K.K."/>
            <person name="Ng P.K.S."/>
            <person name="Zou J."/>
            <person name="Zhong X.J."/>
            <person name="Ran P.X."/>
            <person name="Zhong N.S."/>
            <person name="Liu Z.G."/>
            <person name="Tsui S.K.W."/>
        </authorList>
    </citation>
    <scope>NUCLEOTIDE SEQUENCE</scope>
    <source>
        <strain evidence="3">Derf</strain>
        <tissue evidence="3">Whole organism</tissue>
    </source>
</reference>
<feature type="compositionally biased region" description="Polar residues" evidence="2">
    <location>
        <begin position="705"/>
        <end position="716"/>
    </location>
</feature>
<feature type="compositionally biased region" description="Basic residues" evidence="2">
    <location>
        <begin position="808"/>
        <end position="831"/>
    </location>
</feature>
<feature type="compositionally biased region" description="Low complexity" evidence="2">
    <location>
        <begin position="161"/>
        <end position="178"/>
    </location>
</feature>
<keyword evidence="4" id="KW-1185">Reference proteome</keyword>
<sequence>MNDSNHSTNVADDDHSQQYSQPMMNNNNKITVMTKILSKKQQKSIKYNDNDDDTVPSLFHFPSNSPSSSSPNSFIYTNRFHTPKGGSAMMNTLIGLFCFRNEQQHFINSKTNTAINSKLIEMKNDILIDKLMNEHCENDHNDDDDDGDEFDSVTSSSITTSEDSAYSSTPSSSNDSTNESFPLTKVLVRFIDDEPCRTPIVIAKNNNMTSVTATDKANKTLHGILRLRNCSHSSNKSSSSSSSTMKTSNQFSDEIRSSSSLSKRVHFAKPLHTFTLYSKNPRSFAKPTASYLRKATTNNVATLQTSSALSNIGTTNGIVSASSSSSSSIPSSVTKTASLNNKSNVGNGSSSHAFTAKRSPTITLLNSLAQSNAKSTSNSANSSRRSSIASPTKPQVNLNSSKKDILQQLQYYENLCYDRLQLIEKKALELKQLSSKTNGFLTLFSFLLTEYRPFDTPKLRAELLAAHQKCSNLHRDYELAKEITNQKQTEINLLMTNVDELNNVIEDQKVKIVSIENHYIGLKQAAESFDDEQTQDECTNEKEIRVDLEKRLEKAEGLLKSDRKYRELKEKISNYEKEVDSLNVVVDMKTQRIRYLESEKMRTELELADYEQLKESYQQLQRENEALTEALGMKARKNAEQSRELDILRTELKRETNERKRLAARYDTLEFQFNESRDMLTSMNAMLNEESMKNAETDETVFFTPMQSSNNSNFVESSRKSRPGSNSNAVRQLFSTPLMSDPQFKSRYHFQHQDPASDASHRLPEVVLSSIKSSNCRSFHNKRNASISETNTATNGHQSSSSSFHQSTKIHTHTHHNPHPHPHHHHNNNNHHHQDIDPISTDSSLASSNSEERESNRFSE</sequence>
<reference evidence="3" key="2">
    <citation type="journal article" date="2022" name="Res Sq">
        <title>Comparative Genomics Reveals Insights into the Divergent Evolution of Astigmatic Mites and Household Pest Adaptations.</title>
        <authorList>
            <person name="Xiong Q."/>
            <person name="Wan A.T.-Y."/>
            <person name="Liu X.-Y."/>
            <person name="Fung C.S.-H."/>
            <person name="Xiao X."/>
            <person name="Malainual N."/>
            <person name="Hou J."/>
            <person name="Wang L."/>
            <person name="Wang M."/>
            <person name="Yang K."/>
            <person name="Cui Y."/>
            <person name="Leung E."/>
            <person name="Nong W."/>
            <person name="Shin S.-K."/>
            <person name="Au S."/>
            <person name="Jeong K.Y."/>
            <person name="Chew F.T."/>
            <person name="Hui J."/>
            <person name="Leung T.F."/>
            <person name="Tungtrongchitr A."/>
            <person name="Zhong N."/>
            <person name="Liu Z."/>
            <person name="Tsui S."/>
        </authorList>
    </citation>
    <scope>NUCLEOTIDE SEQUENCE</scope>
    <source>
        <strain evidence="3">Derf</strain>
        <tissue evidence="3">Whole organism</tissue>
    </source>
</reference>
<dbReference type="EMBL" id="ASGP02000007">
    <property type="protein sequence ID" value="KAH9497780.1"/>
    <property type="molecule type" value="Genomic_DNA"/>
</dbReference>
<evidence type="ECO:0000313" key="3">
    <source>
        <dbReference type="EMBL" id="KAH9497780.1"/>
    </source>
</evidence>
<comment type="caution">
    <text evidence="3">The sequence shown here is derived from an EMBL/GenBank/DDBJ whole genome shotgun (WGS) entry which is preliminary data.</text>
</comment>
<feature type="region of interest" description="Disordered" evidence="2">
    <location>
        <begin position="705"/>
        <end position="729"/>
    </location>
</feature>
<organism evidence="3 4">
    <name type="scientific">Dermatophagoides farinae</name>
    <name type="common">American house dust mite</name>
    <dbReference type="NCBI Taxonomy" id="6954"/>
    <lineage>
        <taxon>Eukaryota</taxon>
        <taxon>Metazoa</taxon>
        <taxon>Ecdysozoa</taxon>
        <taxon>Arthropoda</taxon>
        <taxon>Chelicerata</taxon>
        <taxon>Arachnida</taxon>
        <taxon>Acari</taxon>
        <taxon>Acariformes</taxon>
        <taxon>Sarcoptiformes</taxon>
        <taxon>Astigmata</taxon>
        <taxon>Psoroptidia</taxon>
        <taxon>Analgoidea</taxon>
        <taxon>Pyroglyphidae</taxon>
        <taxon>Dermatophagoidinae</taxon>
        <taxon>Dermatophagoides</taxon>
    </lineage>
</organism>
<protein>
    <submittedName>
        <fullName evidence="3">Uncharacterized protein</fullName>
    </submittedName>
</protein>